<dbReference type="Gene3D" id="3.10.180.10">
    <property type="entry name" value="2,3-Dihydroxybiphenyl 1,2-Dioxygenase, domain 1"/>
    <property type="match status" value="2"/>
</dbReference>
<name>A0A918HTP9_9ACTN</name>
<dbReference type="CDD" id="cd07247">
    <property type="entry name" value="SgaA_N_like"/>
    <property type="match status" value="2"/>
</dbReference>
<keyword evidence="3" id="KW-1185">Reference proteome</keyword>
<dbReference type="PANTHER" id="PTHR33993">
    <property type="entry name" value="GLYOXALASE-RELATED"/>
    <property type="match status" value="1"/>
</dbReference>
<evidence type="ECO:0000259" key="1">
    <source>
        <dbReference type="PROSITE" id="PS51819"/>
    </source>
</evidence>
<dbReference type="AlphaFoldDB" id="A0A918HTP9"/>
<dbReference type="Pfam" id="PF00903">
    <property type="entry name" value="Glyoxalase"/>
    <property type="match status" value="2"/>
</dbReference>
<dbReference type="SUPFAM" id="SSF54593">
    <property type="entry name" value="Glyoxalase/Bleomycin resistance protein/Dihydroxybiphenyl dioxygenase"/>
    <property type="match status" value="2"/>
</dbReference>
<protein>
    <submittedName>
        <fullName evidence="2">Hydroxylase</fullName>
    </submittedName>
</protein>
<dbReference type="InterPro" id="IPR052164">
    <property type="entry name" value="Anthracycline_SecMetBiosynth"/>
</dbReference>
<organism evidence="2 3">
    <name type="scientific">Streptomyces lavendofoliae</name>
    <dbReference type="NCBI Taxonomy" id="67314"/>
    <lineage>
        <taxon>Bacteria</taxon>
        <taxon>Bacillati</taxon>
        <taxon>Actinomycetota</taxon>
        <taxon>Actinomycetes</taxon>
        <taxon>Kitasatosporales</taxon>
        <taxon>Streptomycetaceae</taxon>
        <taxon>Streptomyces</taxon>
    </lineage>
</organism>
<sequence length="278" mass="29327">MRRPGDGTRLGTMLTTRYVTGAPNWLDLGTPDLQGAESFYGTLFGWRFRSAGPEAGGYGMFRLDDRTVAGGMTVPPDQAPPGWMVYFRTPDADATAAAVREGGGTVLFEPMDVFGLGRMAVFTDPGGAGFAVWQPRALEGLELVGDPHSLCWTELYTHDPAAAMAFYGTVLGMESSAVPQPDGTGTYLLLNPAGGDDDSAFGGVVPLAAEPAEADEGPHWVPYFEVPDTDTTAARAERLGGTVLLAPTDMGGVGRFARLADPYGARFAVITSAPEERP</sequence>
<dbReference type="PROSITE" id="PS51819">
    <property type="entry name" value="VOC"/>
    <property type="match status" value="2"/>
</dbReference>
<dbReference type="PANTHER" id="PTHR33993:SF10">
    <property type="entry name" value="CONSERVED PROTEIN"/>
    <property type="match status" value="1"/>
</dbReference>
<comment type="caution">
    <text evidence="2">The sequence shown here is derived from an EMBL/GenBank/DDBJ whole genome shotgun (WGS) entry which is preliminary data.</text>
</comment>
<dbReference type="EMBL" id="BMTP01000002">
    <property type="protein sequence ID" value="GGU22932.1"/>
    <property type="molecule type" value="Genomic_DNA"/>
</dbReference>
<reference evidence="2" key="2">
    <citation type="submission" date="2020-09" db="EMBL/GenBank/DDBJ databases">
        <authorList>
            <person name="Sun Q."/>
            <person name="Ohkuma M."/>
        </authorList>
    </citation>
    <scope>NUCLEOTIDE SEQUENCE</scope>
    <source>
        <strain evidence="2">JCM 4391</strain>
    </source>
</reference>
<feature type="domain" description="VOC" evidence="1">
    <location>
        <begin position="149"/>
        <end position="272"/>
    </location>
</feature>
<dbReference type="InterPro" id="IPR004360">
    <property type="entry name" value="Glyas_Fos-R_dOase_dom"/>
</dbReference>
<evidence type="ECO:0000313" key="3">
    <source>
        <dbReference type="Proteomes" id="UP000636661"/>
    </source>
</evidence>
<accession>A0A918HTP9</accession>
<reference evidence="2" key="1">
    <citation type="journal article" date="2014" name="Int. J. Syst. Evol. Microbiol.">
        <title>Complete genome sequence of Corynebacterium casei LMG S-19264T (=DSM 44701T), isolated from a smear-ripened cheese.</title>
        <authorList>
            <consortium name="US DOE Joint Genome Institute (JGI-PGF)"/>
            <person name="Walter F."/>
            <person name="Albersmeier A."/>
            <person name="Kalinowski J."/>
            <person name="Ruckert C."/>
        </authorList>
    </citation>
    <scope>NUCLEOTIDE SEQUENCE</scope>
    <source>
        <strain evidence="2">JCM 4391</strain>
    </source>
</reference>
<feature type="domain" description="VOC" evidence="1">
    <location>
        <begin position="22"/>
        <end position="135"/>
    </location>
</feature>
<dbReference type="InterPro" id="IPR037523">
    <property type="entry name" value="VOC_core"/>
</dbReference>
<gene>
    <name evidence="2" type="ORF">GCM10010274_06560</name>
</gene>
<proteinExistence type="predicted"/>
<evidence type="ECO:0000313" key="2">
    <source>
        <dbReference type="EMBL" id="GGU22932.1"/>
    </source>
</evidence>
<dbReference type="Proteomes" id="UP000636661">
    <property type="component" value="Unassembled WGS sequence"/>
</dbReference>
<dbReference type="InterPro" id="IPR029068">
    <property type="entry name" value="Glyas_Bleomycin-R_OHBP_Dase"/>
</dbReference>